<dbReference type="RefSeq" id="WP_326564912.1">
    <property type="nucleotide sequence ID" value="NZ_CP142149.1"/>
</dbReference>
<keyword evidence="3" id="KW-1185">Reference proteome</keyword>
<feature type="domain" description="AB hydrolase-1" evidence="1">
    <location>
        <begin position="25"/>
        <end position="253"/>
    </location>
</feature>
<proteinExistence type="predicted"/>
<evidence type="ECO:0000313" key="2">
    <source>
        <dbReference type="EMBL" id="WSE25945.1"/>
    </source>
</evidence>
<dbReference type="PRINTS" id="PR00111">
    <property type="entry name" value="ABHYDROLASE"/>
</dbReference>
<dbReference type="GO" id="GO:0016787">
    <property type="term" value="F:hydrolase activity"/>
    <property type="evidence" value="ECO:0007669"/>
    <property type="project" value="UniProtKB-KW"/>
</dbReference>
<accession>A0ABZ1HX50</accession>
<dbReference type="SUPFAM" id="SSF53474">
    <property type="entry name" value="alpha/beta-Hydrolases"/>
    <property type="match status" value="1"/>
</dbReference>
<keyword evidence="2" id="KW-0378">Hydrolase</keyword>
<sequence length="279" mass="30598">MPTLHRADTVTTYDDHQPARNNSSPALLLVHGHPFDRSLWLPQAEHFATQGFRVVVPDLRGYGQSTGPAVTTLRDFTDDLIALADHLGLDRFVLGGLSMGGQIAMQTIADHPGRVEALLLANTFPSAETPEGKTQRRATATRVEQEGMPAYADELLPKMLSARTRTDNPQVTRHVHTMMRTTPPAGAAAALRARAVRPDYRRTLSDIRVPTLVTTGSEDEFTPVADAQLMHRLIPGSTLAVLEGAGHLPNLESAAEFNDVFGRFLHPLRREPDPQAEER</sequence>
<organism evidence="2 3">
    <name type="scientific">Amycolatopsis rhabdoformis</name>
    <dbReference type="NCBI Taxonomy" id="1448059"/>
    <lineage>
        <taxon>Bacteria</taxon>
        <taxon>Bacillati</taxon>
        <taxon>Actinomycetota</taxon>
        <taxon>Actinomycetes</taxon>
        <taxon>Pseudonocardiales</taxon>
        <taxon>Pseudonocardiaceae</taxon>
        <taxon>Amycolatopsis</taxon>
    </lineage>
</organism>
<reference evidence="2 3" key="1">
    <citation type="journal article" date="2015" name="Int. J. Syst. Evol. Microbiol.">
        <title>Amycolatopsis rhabdoformis sp. nov., an actinomycete isolated from a tropical forest soil.</title>
        <authorList>
            <person name="Souza W.R."/>
            <person name="Silva R.E."/>
            <person name="Goodfellow M."/>
            <person name="Busarakam K."/>
            <person name="Figueiro F.S."/>
            <person name="Ferreira D."/>
            <person name="Rodrigues-Filho E."/>
            <person name="Moraes L.A.B."/>
            <person name="Zucchi T.D."/>
        </authorList>
    </citation>
    <scope>NUCLEOTIDE SEQUENCE [LARGE SCALE GENOMIC DNA]</scope>
    <source>
        <strain evidence="2 3">NCIMB 14900</strain>
    </source>
</reference>
<dbReference type="InterPro" id="IPR000073">
    <property type="entry name" value="AB_hydrolase_1"/>
</dbReference>
<evidence type="ECO:0000313" key="3">
    <source>
        <dbReference type="Proteomes" id="UP001330812"/>
    </source>
</evidence>
<dbReference type="InterPro" id="IPR050266">
    <property type="entry name" value="AB_hydrolase_sf"/>
</dbReference>
<protein>
    <submittedName>
        <fullName evidence="2">Alpha/beta fold hydrolase</fullName>
    </submittedName>
</protein>
<dbReference type="Proteomes" id="UP001330812">
    <property type="component" value="Chromosome"/>
</dbReference>
<dbReference type="PANTHER" id="PTHR43798">
    <property type="entry name" value="MONOACYLGLYCEROL LIPASE"/>
    <property type="match status" value="1"/>
</dbReference>
<dbReference type="EMBL" id="CP142149">
    <property type="protein sequence ID" value="WSE25945.1"/>
    <property type="molecule type" value="Genomic_DNA"/>
</dbReference>
<dbReference type="InterPro" id="IPR000639">
    <property type="entry name" value="Epox_hydrolase-like"/>
</dbReference>
<name>A0ABZ1HX50_9PSEU</name>
<gene>
    <name evidence="2" type="ORF">VSH64_23980</name>
</gene>
<dbReference type="InterPro" id="IPR029058">
    <property type="entry name" value="AB_hydrolase_fold"/>
</dbReference>
<dbReference type="Pfam" id="PF00561">
    <property type="entry name" value="Abhydrolase_1"/>
    <property type="match status" value="1"/>
</dbReference>
<dbReference type="Gene3D" id="3.40.50.1820">
    <property type="entry name" value="alpha/beta hydrolase"/>
    <property type="match status" value="1"/>
</dbReference>
<dbReference type="PRINTS" id="PR00412">
    <property type="entry name" value="EPOXHYDRLASE"/>
</dbReference>
<evidence type="ECO:0000259" key="1">
    <source>
        <dbReference type="Pfam" id="PF00561"/>
    </source>
</evidence>